<sequence>MNAFPHLLRLNNATANHKAKTTIDFVDQNLARDVLEMEINRERTRGGEALLLEDLGESLRARTLSLRVENTGCTCFHRLCYGDTRMGEEIEFTIIGVCNETRFLGTDSKDHAYEHCGRISVTGFGAPVFDRIAISTAFIYEAFLKAGIGLVLPPTLHRFEHHYGIEASNQCMANSKLMQCAQRVSHAGEQDPNGFVHGCHMWKKNIQGIAIESDVGNVYALVKAKRQDFEEVDVEYAPGIGMHYKIQPVLRSVTMLNSAVRLQAMTSHVRKQAFVPSNTHDPLRGKGLSMHTIERTIAKKNQRSLIVRDNVCQVQQQPEITKDIPAFVQMLADTIRDEGSKISYDEHGCLVMGTVDVAVIALSDFKPTFYAKHPMTRSRVLEALPSLYDWMKVAARWLEFTSTGAGEILGVREHICKNVARAITIMVSVGEEGSIFMRERQVQNLAIDLWVRSRGQSVLEEESLALAVVKCKNIMSATKDDDAFRNDPREFTKTFMDRCKARFDLNNSDVMKIARDKFDRALHPGTSRVQEGRDFYLSLQLAVLSMVINNSASTFRDFVRGDGVRDICRAMNHAFSNSLWCLAGHSIDILARVCLASQTTDSIISALRNRLIKSLICGTLHYTCLEEHEAEGLLGIIGQRLPEALIIRDVFLQCGDMEVDENCRKKLCSHPVLGDRWEHLFRVYNERHKVYNIHLPVRHELRRCFNTHKKNCVNAQNGSSGHDLNARELKSLMQLALHQARPSVYEHLGNTDTYTDIIVHVQYRDSFRLDAKGSEVKIEVTGNITVEGHADRKPESLPCVLKVTYVWNNEERTVHFDTFV</sequence>
<evidence type="ECO:0000313" key="1">
    <source>
        <dbReference type="EMBL" id="KLO05253.1"/>
    </source>
</evidence>
<dbReference type="InParanoid" id="A0A0H2R6Y7"/>
<gene>
    <name evidence="1" type="ORF">SCHPADRAFT_896409</name>
</gene>
<accession>A0A0H2R6Y7</accession>
<dbReference type="EMBL" id="KQ086337">
    <property type="protein sequence ID" value="KLO05253.1"/>
    <property type="molecule type" value="Genomic_DNA"/>
</dbReference>
<dbReference type="OrthoDB" id="3269456at2759"/>
<evidence type="ECO:0000313" key="2">
    <source>
        <dbReference type="Proteomes" id="UP000053477"/>
    </source>
</evidence>
<reference evidence="1 2" key="1">
    <citation type="submission" date="2015-04" db="EMBL/GenBank/DDBJ databases">
        <title>Complete genome sequence of Schizopora paradoxa KUC8140, a cosmopolitan wood degrader in East Asia.</title>
        <authorList>
            <consortium name="DOE Joint Genome Institute"/>
            <person name="Min B."/>
            <person name="Park H."/>
            <person name="Jang Y."/>
            <person name="Kim J.-J."/>
            <person name="Kim K.H."/>
            <person name="Pangilinan J."/>
            <person name="Lipzen A."/>
            <person name="Riley R."/>
            <person name="Grigoriev I.V."/>
            <person name="Spatafora J.W."/>
            <person name="Choi I.-G."/>
        </authorList>
    </citation>
    <scope>NUCLEOTIDE SEQUENCE [LARGE SCALE GENOMIC DNA]</scope>
    <source>
        <strain evidence="1 2">KUC8140</strain>
    </source>
</reference>
<proteinExistence type="predicted"/>
<dbReference type="AlphaFoldDB" id="A0A0H2R6Y7"/>
<name>A0A0H2R6Y7_9AGAM</name>
<protein>
    <submittedName>
        <fullName evidence="1">Uncharacterized protein</fullName>
    </submittedName>
</protein>
<organism evidence="1 2">
    <name type="scientific">Schizopora paradoxa</name>
    <dbReference type="NCBI Taxonomy" id="27342"/>
    <lineage>
        <taxon>Eukaryota</taxon>
        <taxon>Fungi</taxon>
        <taxon>Dikarya</taxon>
        <taxon>Basidiomycota</taxon>
        <taxon>Agaricomycotina</taxon>
        <taxon>Agaricomycetes</taxon>
        <taxon>Hymenochaetales</taxon>
        <taxon>Schizoporaceae</taxon>
        <taxon>Schizopora</taxon>
    </lineage>
</organism>
<keyword evidence="2" id="KW-1185">Reference proteome</keyword>
<dbReference type="Proteomes" id="UP000053477">
    <property type="component" value="Unassembled WGS sequence"/>
</dbReference>